<name>B9RPK8_RICCO</name>
<evidence type="ECO:0000313" key="3">
    <source>
        <dbReference type="EMBL" id="EEF46729.1"/>
    </source>
</evidence>
<protein>
    <recommendedName>
        <fullName evidence="2">CCHC-type domain-containing protein</fullName>
    </recommendedName>
</protein>
<sequence>MRVGSKIGKPIRIHDAIESVSRGKFARICVEVNLTKPLLAKFKLRRPIRKIEYELVCFDCGKCGHRKEDCRPEKKTVCWLGIIW</sequence>
<dbReference type="SUPFAM" id="SSF57756">
    <property type="entry name" value="Retrovirus zinc finger-like domains"/>
    <property type="match status" value="1"/>
</dbReference>
<dbReference type="EMBL" id="EQ973795">
    <property type="protein sequence ID" value="EEF46729.1"/>
    <property type="molecule type" value="Genomic_DNA"/>
</dbReference>
<dbReference type="InterPro" id="IPR036875">
    <property type="entry name" value="Znf_CCHC_sf"/>
</dbReference>
<reference evidence="4" key="1">
    <citation type="journal article" date="2010" name="Nat. Biotechnol.">
        <title>Draft genome sequence of the oilseed species Ricinus communis.</title>
        <authorList>
            <person name="Chan A.P."/>
            <person name="Crabtree J."/>
            <person name="Zhao Q."/>
            <person name="Lorenzi H."/>
            <person name="Orvis J."/>
            <person name="Puiu D."/>
            <person name="Melake-Berhan A."/>
            <person name="Jones K.M."/>
            <person name="Redman J."/>
            <person name="Chen G."/>
            <person name="Cahoon E.B."/>
            <person name="Gedil M."/>
            <person name="Stanke M."/>
            <person name="Haas B.J."/>
            <person name="Wortman J.R."/>
            <person name="Fraser-Liggett C.M."/>
            <person name="Ravel J."/>
            <person name="Rabinowicz P.D."/>
        </authorList>
    </citation>
    <scope>NUCLEOTIDE SEQUENCE [LARGE SCALE GENOMIC DNA]</scope>
    <source>
        <strain evidence="4">cv. Hale</strain>
    </source>
</reference>
<feature type="domain" description="CCHC-type" evidence="2">
    <location>
        <begin position="57"/>
        <end position="71"/>
    </location>
</feature>
<keyword evidence="1" id="KW-0479">Metal-binding</keyword>
<dbReference type="Proteomes" id="UP000008311">
    <property type="component" value="Unassembled WGS sequence"/>
</dbReference>
<dbReference type="PANTHER" id="PTHR31286">
    <property type="entry name" value="GLYCINE-RICH CELL WALL STRUCTURAL PROTEIN 1.8-LIKE"/>
    <property type="match status" value="1"/>
</dbReference>
<dbReference type="PROSITE" id="PS50158">
    <property type="entry name" value="ZF_CCHC"/>
    <property type="match status" value="1"/>
</dbReference>
<evidence type="ECO:0000313" key="4">
    <source>
        <dbReference type="Proteomes" id="UP000008311"/>
    </source>
</evidence>
<dbReference type="GO" id="GO:0003676">
    <property type="term" value="F:nucleic acid binding"/>
    <property type="evidence" value="ECO:0007669"/>
    <property type="project" value="InterPro"/>
</dbReference>
<dbReference type="GO" id="GO:0008270">
    <property type="term" value="F:zinc ion binding"/>
    <property type="evidence" value="ECO:0007669"/>
    <property type="project" value="UniProtKB-KW"/>
</dbReference>
<accession>B9RPK8</accession>
<dbReference type="InterPro" id="IPR040256">
    <property type="entry name" value="At4g02000-like"/>
</dbReference>
<gene>
    <name evidence="3" type="ORF">RCOM_1379740</name>
</gene>
<evidence type="ECO:0000256" key="1">
    <source>
        <dbReference type="PROSITE-ProRule" id="PRU00047"/>
    </source>
</evidence>
<keyword evidence="4" id="KW-1185">Reference proteome</keyword>
<proteinExistence type="predicted"/>
<evidence type="ECO:0000259" key="2">
    <source>
        <dbReference type="PROSITE" id="PS50158"/>
    </source>
</evidence>
<dbReference type="PANTHER" id="PTHR31286:SF99">
    <property type="entry name" value="DUF4283 DOMAIN-CONTAINING PROTEIN"/>
    <property type="match status" value="1"/>
</dbReference>
<dbReference type="InterPro" id="IPR001878">
    <property type="entry name" value="Znf_CCHC"/>
</dbReference>
<keyword evidence="1" id="KW-0863">Zinc-finger</keyword>
<organism evidence="3 4">
    <name type="scientific">Ricinus communis</name>
    <name type="common">Castor bean</name>
    <dbReference type="NCBI Taxonomy" id="3988"/>
    <lineage>
        <taxon>Eukaryota</taxon>
        <taxon>Viridiplantae</taxon>
        <taxon>Streptophyta</taxon>
        <taxon>Embryophyta</taxon>
        <taxon>Tracheophyta</taxon>
        <taxon>Spermatophyta</taxon>
        <taxon>Magnoliopsida</taxon>
        <taxon>eudicotyledons</taxon>
        <taxon>Gunneridae</taxon>
        <taxon>Pentapetalae</taxon>
        <taxon>rosids</taxon>
        <taxon>fabids</taxon>
        <taxon>Malpighiales</taxon>
        <taxon>Euphorbiaceae</taxon>
        <taxon>Acalyphoideae</taxon>
        <taxon>Acalypheae</taxon>
        <taxon>Ricinus</taxon>
    </lineage>
</organism>
<keyword evidence="1" id="KW-0862">Zinc</keyword>
<dbReference type="InParanoid" id="B9RPK8"/>
<dbReference type="AlphaFoldDB" id="B9RPK8"/>